<evidence type="ECO:0000256" key="1">
    <source>
        <dbReference type="ARBA" id="ARBA00009964"/>
    </source>
</evidence>
<organism evidence="2 3">
    <name type="scientific">Xanthomonas pisi</name>
    <dbReference type="NCBI Taxonomy" id="56457"/>
    <lineage>
        <taxon>Bacteria</taxon>
        <taxon>Pseudomonadati</taxon>
        <taxon>Pseudomonadota</taxon>
        <taxon>Gammaproteobacteria</taxon>
        <taxon>Lysobacterales</taxon>
        <taxon>Lysobacteraceae</taxon>
        <taxon>Xanthomonas</taxon>
    </lineage>
</organism>
<dbReference type="PANTHER" id="PTHR33609:SF1">
    <property type="entry name" value="TRANSPOSASE"/>
    <property type="match status" value="1"/>
</dbReference>
<dbReference type="InterPro" id="IPR009057">
    <property type="entry name" value="Homeodomain-like_sf"/>
</dbReference>
<evidence type="ECO:0000313" key="3">
    <source>
        <dbReference type="Proteomes" id="UP000238191"/>
    </source>
</evidence>
<dbReference type="InterPro" id="IPR052546">
    <property type="entry name" value="Transposase_8_domain"/>
</dbReference>
<dbReference type="AlphaFoldDB" id="A0A2S7D4T5"/>
<name>A0A2S7D4T5_9XANT</name>
<dbReference type="OrthoDB" id="9774685at2"/>
<proteinExistence type="inferred from homology"/>
<dbReference type="GO" id="GO:0004803">
    <property type="term" value="F:transposase activity"/>
    <property type="evidence" value="ECO:0007669"/>
    <property type="project" value="InterPro"/>
</dbReference>
<comment type="similarity">
    <text evidence="1">Belongs to the transposase 8 family.</text>
</comment>
<dbReference type="EMBL" id="MDEI01000005">
    <property type="protein sequence ID" value="PPU68835.1"/>
    <property type="molecule type" value="Genomic_DNA"/>
</dbReference>
<evidence type="ECO:0008006" key="4">
    <source>
        <dbReference type="Google" id="ProtNLM"/>
    </source>
</evidence>
<gene>
    <name evidence="2" type="ORF">XpiCFBP4643_07470</name>
</gene>
<dbReference type="SUPFAM" id="SSF46689">
    <property type="entry name" value="Homeodomain-like"/>
    <property type="match status" value="1"/>
</dbReference>
<keyword evidence="3" id="KW-1185">Reference proteome</keyword>
<reference evidence="3" key="1">
    <citation type="submission" date="2016-08" db="EMBL/GenBank/DDBJ databases">
        <authorList>
            <person name="Merda D."/>
            <person name="Briand M."/>
            <person name="Taghouti G."/>
            <person name="Carrere S."/>
            <person name="Gouzy J."/>
            <person name="Portier P."/>
            <person name="Jacques M.-A."/>
            <person name="Fischer-Le Saux M."/>
        </authorList>
    </citation>
    <scope>NUCLEOTIDE SEQUENCE [LARGE SCALE GENOMIC DNA]</scope>
    <source>
        <strain evidence="3">CFBP4643</strain>
    </source>
</reference>
<dbReference type="GO" id="GO:0003677">
    <property type="term" value="F:DNA binding"/>
    <property type="evidence" value="ECO:0007669"/>
    <property type="project" value="InterPro"/>
</dbReference>
<comment type="caution">
    <text evidence="2">The sequence shown here is derived from an EMBL/GenBank/DDBJ whole genome shotgun (WGS) entry which is preliminary data.</text>
</comment>
<dbReference type="Pfam" id="PF01527">
    <property type="entry name" value="HTH_Tnp_1"/>
    <property type="match status" value="1"/>
</dbReference>
<sequence>MTRNQAIKKPHFTEAQIAYVLKQAELEMAVGEICRKLGIAEATFYVWRKKYGWLGPSELKRLQLPEVPAQERELRGLRGSLRSACNTARGHQSWRRSTCIRRWQWVVQKYAVEPA</sequence>
<dbReference type="InterPro" id="IPR002514">
    <property type="entry name" value="Transposase_8"/>
</dbReference>
<dbReference type="Proteomes" id="UP000238191">
    <property type="component" value="Unassembled WGS sequence"/>
</dbReference>
<accession>A0A2S7D4T5</accession>
<protein>
    <recommendedName>
        <fullName evidence="4">Transposase</fullName>
    </recommendedName>
</protein>
<dbReference type="PANTHER" id="PTHR33609">
    <property type="entry name" value="LOW CALCIUM RESPONSE LOCUS PROTEIN S"/>
    <property type="match status" value="1"/>
</dbReference>
<evidence type="ECO:0000313" key="2">
    <source>
        <dbReference type="EMBL" id="PPU68835.1"/>
    </source>
</evidence>
<dbReference type="GO" id="GO:0006313">
    <property type="term" value="P:DNA transposition"/>
    <property type="evidence" value="ECO:0007669"/>
    <property type="project" value="InterPro"/>
</dbReference>